<organism evidence="1 2">
    <name type="scientific">Marinomonas piezotolerans</name>
    <dbReference type="NCBI Taxonomy" id="2213058"/>
    <lineage>
        <taxon>Bacteria</taxon>
        <taxon>Pseudomonadati</taxon>
        <taxon>Pseudomonadota</taxon>
        <taxon>Gammaproteobacteria</taxon>
        <taxon>Oceanospirillales</taxon>
        <taxon>Oceanospirillaceae</taxon>
        <taxon>Marinomonas</taxon>
    </lineage>
</organism>
<sequence length="361" mass="40645">MRKYAVTTIAFMTLVISGCSSIVKDHGLDYQTAKAVDKPLDLPEGHEPVEDRLVIPNEDQVLNLDPTGEFEAPRAPFLYQPIADVPLILNGTTARLELPSDMLRAKSLVTSYLATLATEDMLDVVQSSGDELIISKPIQLEKQGFWRRTWSSITRLYPPTYQFEFSLSESGSGSVITIEGFTQENDAREPIDLDEDAEPTALVLEAWNYMARKVSEDSVLLSNQGKIDLSQSALWVNQKGLYAYYLGKQFDPSEIDSFIRSQPEFYLVEEPQKGLAVVPSEEVARVGDVVEFTVPVKAQSGSKQMKLFNVYRRNLDDVEWTKRSYPYEVVKQKEGYFLVVDTSALELPGLMSYRLLSMLIN</sequence>
<keyword evidence="2" id="KW-1185">Reference proteome</keyword>
<reference evidence="1 2" key="1">
    <citation type="submission" date="2018-06" db="EMBL/GenBank/DDBJ databases">
        <title>Marinomonas sp. YLB-05 draft genome sequence.</title>
        <authorList>
            <person name="Yu L."/>
            <person name="Tang X."/>
        </authorList>
    </citation>
    <scope>NUCLEOTIDE SEQUENCE [LARGE SCALE GENOMIC DNA]</scope>
    <source>
        <strain evidence="1 2">YLB-05</strain>
    </source>
</reference>
<proteinExistence type="predicted"/>
<evidence type="ECO:0000313" key="1">
    <source>
        <dbReference type="EMBL" id="RDL45885.1"/>
    </source>
</evidence>
<protein>
    <submittedName>
        <fullName evidence="1">Uncharacterized protein</fullName>
    </submittedName>
</protein>
<dbReference type="RefSeq" id="WP_115466473.1">
    <property type="nucleotide sequence ID" value="NZ_QKRA01000001.1"/>
</dbReference>
<dbReference type="PROSITE" id="PS51257">
    <property type="entry name" value="PROKAR_LIPOPROTEIN"/>
    <property type="match status" value="1"/>
</dbReference>
<dbReference type="Proteomes" id="UP000254326">
    <property type="component" value="Unassembled WGS sequence"/>
</dbReference>
<accession>A0A370UDW1</accession>
<comment type="caution">
    <text evidence="1">The sequence shown here is derived from an EMBL/GenBank/DDBJ whole genome shotgun (WGS) entry which is preliminary data.</text>
</comment>
<name>A0A370UDW1_9GAMM</name>
<dbReference type="OrthoDB" id="6096143at2"/>
<dbReference type="EMBL" id="QKRA01000001">
    <property type="protein sequence ID" value="RDL45885.1"/>
    <property type="molecule type" value="Genomic_DNA"/>
</dbReference>
<gene>
    <name evidence="1" type="ORF">DN730_02215</name>
</gene>
<evidence type="ECO:0000313" key="2">
    <source>
        <dbReference type="Proteomes" id="UP000254326"/>
    </source>
</evidence>
<dbReference type="AlphaFoldDB" id="A0A370UDW1"/>